<feature type="domain" description="MGAT4 A/B/C C-terminal" evidence="6">
    <location>
        <begin position="392"/>
        <end position="524"/>
    </location>
</feature>
<keyword evidence="4" id="KW-0472">Membrane</keyword>
<dbReference type="InterPro" id="IPR056576">
    <property type="entry name" value="MGAT4_A/B/C_C"/>
</dbReference>
<sequence>MIRKRLGFITASVIIVPLIVLLLISNPDLSEEKILIENVGFLKDKLEHAEMQNRERLTDVALLSRKLNIILQSDNLSSYLSLSSKEKTFLQNTSLTTDLHLPSVYSFMPHLLRSQNSTTPAFKLSKGRSGVDVVMGVPTVKREVQSYLMTTLRSLIDSMHPKDLQRCLFVVFVGESDLDYVNRVASLVEKKFPEHVESGLIEVISPSASYYPNMDSLKITLGDPVERVRWRTKQNLDYAFLMMYAQPKGVYYVQLEDDIQAKPGFFETMVSFARRKTAEKKEWIVLDFCQLGFIGKMFKCAELPFLIQFFIMFYNDKPVDWLLDYMIQTKVCNLDKDVKICKKAKEAVWIRCRPSVFQHIGTHSSLKGKVQKLKDKLYGKVQLHFPHHNPPAKLLTTIKVYKTFTLEKAYRGESYFWGLLPQDGDVILFEFTPPIPLKEYLIRSGNVEHPSDRLYNTTVEILPAKPLNSDVLKSFKRTNDNFIVLGTFDDMGVAERKIGSTFGNISTLRLSIHSESENWAIISEVSTFISSSSNISSSILYSEVLVVIVKQVFNISTSNE</sequence>
<evidence type="ECO:0000256" key="2">
    <source>
        <dbReference type="ARBA" id="ARBA00022676"/>
    </source>
</evidence>
<dbReference type="PANTHER" id="PTHR12062:SF9">
    <property type="entry name" value="ALPHA-1,3-MANNOSYL-GLYCOPROTEIN 4-BETA-N-ACETYLGLUCOSAMINYLTRANSFERASE A, ISOFORM A"/>
    <property type="match status" value="1"/>
</dbReference>
<dbReference type="OrthoDB" id="2016523at2759"/>
<keyword evidence="2 7" id="KW-0328">Glycosyltransferase</keyword>
<evidence type="ECO:0000256" key="4">
    <source>
        <dbReference type="SAM" id="Phobius"/>
    </source>
</evidence>
<accession>A0A5N5SUJ6</accession>
<dbReference type="PANTHER" id="PTHR12062">
    <property type="entry name" value="N-ACETYLGLUCOSAMINYLTRANSFERASE VI"/>
    <property type="match status" value="1"/>
</dbReference>
<evidence type="ECO:0000259" key="5">
    <source>
        <dbReference type="Pfam" id="PF04666"/>
    </source>
</evidence>
<organism evidence="7 8">
    <name type="scientific">Armadillidium nasatum</name>
    <dbReference type="NCBI Taxonomy" id="96803"/>
    <lineage>
        <taxon>Eukaryota</taxon>
        <taxon>Metazoa</taxon>
        <taxon>Ecdysozoa</taxon>
        <taxon>Arthropoda</taxon>
        <taxon>Crustacea</taxon>
        <taxon>Multicrustacea</taxon>
        <taxon>Malacostraca</taxon>
        <taxon>Eumalacostraca</taxon>
        <taxon>Peracarida</taxon>
        <taxon>Isopoda</taxon>
        <taxon>Oniscidea</taxon>
        <taxon>Crinocheta</taxon>
        <taxon>Armadillidiidae</taxon>
        <taxon>Armadillidium</taxon>
    </lineage>
</organism>
<evidence type="ECO:0000256" key="3">
    <source>
        <dbReference type="ARBA" id="ARBA00022679"/>
    </source>
</evidence>
<proteinExistence type="predicted"/>
<comment type="caution">
    <text evidence="7">The sequence shown here is derived from an EMBL/GenBank/DDBJ whole genome shotgun (WGS) entry which is preliminary data.</text>
</comment>
<evidence type="ECO:0000256" key="1">
    <source>
        <dbReference type="ARBA" id="ARBA00004922"/>
    </source>
</evidence>
<dbReference type="GO" id="GO:0006487">
    <property type="term" value="P:protein N-linked glycosylation"/>
    <property type="evidence" value="ECO:0007669"/>
    <property type="project" value="TreeGrafter"/>
</dbReference>
<dbReference type="InterPro" id="IPR006759">
    <property type="entry name" value="Glyco_transf_54"/>
</dbReference>
<evidence type="ECO:0000313" key="7">
    <source>
        <dbReference type="EMBL" id="KAB7497906.1"/>
    </source>
</evidence>
<comment type="pathway">
    <text evidence="1">Protein modification; protein glycosylation.</text>
</comment>
<keyword evidence="3 7" id="KW-0808">Transferase</keyword>
<keyword evidence="8" id="KW-1185">Reference proteome</keyword>
<dbReference type="AlphaFoldDB" id="A0A5N5SUJ6"/>
<evidence type="ECO:0000313" key="8">
    <source>
        <dbReference type="Proteomes" id="UP000326759"/>
    </source>
</evidence>
<name>A0A5N5SUJ6_9CRUS</name>
<dbReference type="Pfam" id="PF23524">
    <property type="entry name" value="MGAT4A_C"/>
    <property type="match status" value="1"/>
</dbReference>
<dbReference type="Pfam" id="PF04666">
    <property type="entry name" value="MGAT4_cons"/>
    <property type="match status" value="1"/>
</dbReference>
<feature type="transmembrane region" description="Helical" evidence="4">
    <location>
        <begin position="7"/>
        <end position="25"/>
    </location>
</feature>
<evidence type="ECO:0000259" key="6">
    <source>
        <dbReference type="Pfam" id="PF23524"/>
    </source>
</evidence>
<keyword evidence="4" id="KW-0812">Transmembrane</keyword>
<dbReference type="EMBL" id="SEYY01019763">
    <property type="protein sequence ID" value="KAB7497906.1"/>
    <property type="molecule type" value="Genomic_DNA"/>
</dbReference>
<dbReference type="Proteomes" id="UP000326759">
    <property type="component" value="Unassembled WGS sequence"/>
</dbReference>
<reference evidence="7 8" key="1">
    <citation type="journal article" date="2019" name="PLoS Biol.">
        <title>Sex chromosomes control vertical transmission of feminizing Wolbachia symbionts in an isopod.</title>
        <authorList>
            <person name="Becking T."/>
            <person name="Chebbi M.A."/>
            <person name="Giraud I."/>
            <person name="Moumen B."/>
            <person name="Laverre T."/>
            <person name="Caubet Y."/>
            <person name="Peccoud J."/>
            <person name="Gilbert C."/>
            <person name="Cordaux R."/>
        </authorList>
    </citation>
    <scope>NUCLEOTIDE SEQUENCE [LARGE SCALE GENOMIC DNA]</scope>
    <source>
        <strain evidence="7">ANa2</strain>
        <tissue evidence="7">Whole body excluding digestive tract and cuticle</tissue>
    </source>
</reference>
<dbReference type="GO" id="GO:0005783">
    <property type="term" value="C:endoplasmic reticulum"/>
    <property type="evidence" value="ECO:0007669"/>
    <property type="project" value="TreeGrafter"/>
</dbReference>
<feature type="domain" description="MGAT4 conserved region" evidence="5">
    <location>
        <begin position="101"/>
        <end position="377"/>
    </location>
</feature>
<dbReference type="GO" id="GO:0008375">
    <property type="term" value="F:acetylglucosaminyltransferase activity"/>
    <property type="evidence" value="ECO:0007669"/>
    <property type="project" value="TreeGrafter"/>
</dbReference>
<dbReference type="InterPro" id="IPR057279">
    <property type="entry name" value="MGAT4"/>
</dbReference>
<gene>
    <name evidence="7" type="primary">mgat4b</name>
    <name evidence="7" type="ORF">Anas_11702</name>
</gene>
<dbReference type="GO" id="GO:0005793">
    <property type="term" value="C:endoplasmic reticulum-Golgi intermediate compartment"/>
    <property type="evidence" value="ECO:0007669"/>
    <property type="project" value="TreeGrafter"/>
</dbReference>
<keyword evidence="4" id="KW-1133">Transmembrane helix</keyword>
<dbReference type="GO" id="GO:0005795">
    <property type="term" value="C:Golgi stack"/>
    <property type="evidence" value="ECO:0007669"/>
    <property type="project" value="TreeGrafter"/>
</dbReference>
<protein>
    <submittedName>
        <fullName evidence="7">Alpha-1,3-mannosyl-glycoprotein 4-beta-N-acetylglucosaminyltransferase B</fullName>
    </submittedName>
</protein>